<dbReference type="EMBL" id="JBCLUF010000037">
    <property type="protein sequence ID" value="MEY8662982.1"/>
    <property type="molecule type" value="Genomic_DNA"/>
</dbReference>
<organism evidence="8 9">
    <name type="scientific">Ligilactobacillus faecis</name>
    <dbReference type="NCBI Taxonomy" id="762833"/>
    <lineage>
        <taxon>Bacteria</taxon>
        <taxon>Bacillati</taxon>
        <taxon>Bacillota</taxon>
        <taxon>Bacilli</taxon>
        <taxon>Lactobacillales</taxon>
        <taxon>Lactobacillaceae</taxon>
        <taxon>Ligilactobacillus</taxon>
    </lineage>
</organism>
<proteinExistence type="inferred from homology"/>
<evidence type="ECO:0000259" key="7">
    <source>
        <dbReference type="Pfam" id="PF04138"/>
    </source>
</evidence>
<dbReference type="PANTHER" id="PTHR38459">
    <property type="entry name" value="PROPHAGE BACTOPRENOL-LINKED GLUCOSE TRANSLOCASE HOMOLOG"/>
    <property type="match status" value="1"/>
</dbReference>
<dbReference type="PANTHER" id="PTHR38459:SF5">
    <property type="entry name" value="CELL WALL TEICHOIC ACID GLYCOSYLATION PROTEIN GTCA"/>
    <property type="match status" value="1"/>
</dbReference>
<keyword evidence="3 6" id="KW-0812">Transmembrane</keyword>
<feature type="transmembrane region" description="Helical" evidence="6">
    <location>
        <begin position="24"/>
        <end position="43"/>
    </location>
</feature>
<feature type="domain" description="GtrA/DPMS transmembrane" evidence="7">
    <location>
        <begin position="27"/>
        <end position="143"/>
    </location>
</feature>
<dbReference type="Proteomes" id="UP001565236">
    <property type="component" value="Unassembled WGS sequence"/>
</dbReference>
<evidence type="ECO:0000256" key="3">
    <source>
        <dbReference type="ARBA" id="ARBA00022692"/>
    </source>
</evidence>
<evidence type="ECO:0000256" key="6">
    <source>
        <dbReference type="SAM" id="Phobius"/>
    </source>
</evidence>
<name>A0ABV4DU53_9LACO</name>
<evidence type="ECO:0000313" key="9">
    <source>
        <dbReference type="Proteomes" id="UP001565236"/>
    </source>
</evidence>
<dbReference type="RefSeq" id="WP_369942939.1">
    <property type="nucleotide sequence ID" value="NZ_JBCLUF010000037.1"/>
</dbReference>
<evidence type="ECO:0000256" key="5">
    <source>
        <dbReference type="ARBA" id="ARBA00023136"/>
    </source>
</evidence>
<comment type="caution">
    <text evidence="8">The sequence shown here is derived from an EMBL/GenBank/DDBJ whole genome shotgun (WGS) entry which is preliminary data.</text>
</comment>
<evidence type="ECO:0000256" key="2">
    <source>
        <dbReference type="ARBA" id="ARBA00009399"/>
    </source>
</evidence>
<keyword evidence="9" id="KW-1185">Reference proteome</keyword>
<keyword evidence="5 6" id="KW-0472">Membrane</keyword>
<dbReference type="InterPro" id="IPR007267">
    <property type="entry name" value="GtrA_DPMS_TM"/>
</dbReference>
<dbReference type="InterPro" id="IPR051401">
    <property type="entry name" value="GtrA_CellWall_Glycosyl"/>
</dbReference>
<dbReference type="Pfam" id="PF04138">
    <property type="entry name" value="GtrA_DPMS_TM"/>
    <property type="match status" value="1"/>
</dbReference>
<keyword evidence="4 6" id="KW-1133">Transmembrane helix</keyword>
<evidence type="ECO:0000256" key="1">
    <source>
        <dbReference type="ARBA" id="ARBA00004141"/>
    </source>
</evidence>
<feature type="transmembrane region" description="Helical" evidence="6">
    <location>
        <begin position="124"/>
        <end position="143"/>
    </location>
</feature>
<accession>A0ABV4DU53</accession>
<sequence>MFYNKIKEVEVFSLKSFYQRYQNFFSYTLFGTLAGALNIILFHQLEQKGLNYLLANIIAYLIALLFTFITNKYLVFETKHHSLEQTLRELIAFLHIRFLSFLLDLGLMFLGVQVFLLYKDLAKLLDQIVCGILNYFFSKWLIFNKKSA</sequence>
<feature type="transmembrane region" description="Helical" evidence="6">
    <location>
        <begin position="90"/>
        <end position="118"/>
    </location>
</feature>
<comment type="subcellular location">
    <subcellularLocation>
        <location evidence="1">Membrane</location>
        <topology evidence="1">Multi-pass membrane protein</topology>
    </subcellularLocation>
</comment>
<comment type="similarity">
    <text evidence="2">Belongs to the GtrA family.</text>
</comment>
<reference evidence="8 9" key="1">
    <citation type="submission" date="2024-03" db="EMBL/GenBank/DDBJ databases">
        <title>Mouse gut bacterial collection (mGBC) of GemPharmatech.</title>
        <authorList>
            <person name="He Y."/>
            <person name="Dong L."/>
            <person name="Wu D."/>
            <person name="Gao X."/>
            <person name="Lin Z."/>
        </authorList>
    </citation>
    <scope>NUCLEOTIDE SEQUENCE [LARGE SCALE GENOMIC DNA]</scope>
    <source>
        <strain evidence="8 9">15-30</strain>
    </source>
</reference>
<gene>
    <name evidence="8" type="ORF">AALT52_08780</name>
</gene>
<protein>
    <submittedName>
        <fullName evidence="8">GtrA family protein</fullName>
    </submittedName>
</protein>
<feature type="transmembrane region" description="Helical" evidence="6">
    <location>
        <begin position="49"/>
        <end position="69"/>
    </location>
</feature>
<evidence type="ECO:0000313" key="8">
    <source>
        <dbReference type="EMBL" id="MEY8662982.1"/>
    </source>
</evidence>
<evidence type="ECO:0000256" key="4">
    <source>
        <dbReference type="ARBA" id="ARBA00022989"/>
    </source>
</evidence>